<dbReference type="Proteomes" id="UP000789342">
    <property type="component" value="Unassembled WGS sequence"/>
</dbReference>
<evidence type="ECO:0000256" key="7">
    <source>
        <dbReference type="ARBA" id="ARBA00022842"/>
    </source>
</evidence>
<name>A0A9N9E2I0_9GLOM</name>
<comment type="catalytic activity">
    <reaction evidence="11">
        <text>a phosphate monoester + H2O = an alcohol + phosphate</text>
        <dbReference type="Rhea" id="RHEA:15017"/>
        <dbReference type="ChEBI" id="CHEBI:15377"/>
        <dbReference type="ChEBI" id="CHEBI:30879"/>
        <dbReference type="ChEBI" id="CHEBI:43474"/>
        <dbReference type="ChEBI" id="CHEBI:67140"/>
        <dbReference type="EC" id="3.1.3.1"/>
    </reaction>
</comment>
<dbReference type="GO" id="GO:0004035">
    <property type="term" value="F:alkaline phosphatase activity"/>
    <property type="evidence" value="ECO:0007669"/>
    <property type="project" value="UniProtKB-EC"/>
</dbReference>
<keyword evidence="5 11" id="KW-0378">Hydrolase</keyword>
<evidence type="ECO:0000313" key="14">
    <source>
        <dbReference type="Proteomes" id="UP000789342"/>
    </source>
</evidence>
<keyword evidence="7 9" id="KW-0460">Magnesium</keyword>
<dbReference type="CDD" id="cd16012">
    <property type="entry name" value="ALP"/>
    <property type="match status" value="1"/>
</dbReference>
<keyword evidence="6 9" id="KW-0862">Zinc</keyword>
<dbReference type="SUPFAM" id="SSF53649">
    <property type="entry name" value="Alkaline phosphatase-like"/>
    <property type="match status" value="1"/>
</dbReference>
<evidence type="ECO:0000256" key="9">
    <source>
        <dbReference type="PIRSR" id="PIRSR601952-2"/>
    </source>
</evidence>
<sequence>MGSYEENSYDPEETAGLLSGSEQDKKKVCDQLLRTIFGLGSGERYLLLVLLGAIFVAFITIGIAAAWTEIAYGLPVKRNVILMISDGFGPASETFARNYYQYVKDLSYDFVTPLDELLVGSSRTRSSNSLVTDSAAGATAFSCILKTYNGAIGVDPEKSPCGTILEAAKELGMATGLVVTSRITHATPASFSAHAVSRDLEYIIATQQIGDYPLGRRVDLMLGGG</sequence>
<feature type="binding site" evidence="9">
    <location>
        <position position="185"/>
    </location>
    <ligand>
        <name>Mg(2+)</name>
        <dbReference type="ChEBI" id="CHEBI:18420"/>
    </ligand>
</feature>
<dbReference type="EMBL" id="CAJVPV010011070">
    <property type="protein sequence ID" value="CAG8657473.1"/>
    <property type="molecule type" value="Genomic_DNA"/>
</dbReference>
<comment type="similarity">
    <text evidence="1 10">Belongs to the alkaline phosphatase family.</text>
</comment>
<feature type="binding site" evidence="9">
    <location>
        <position position="86"/>
    </location>
    <ligand>
        <name>Mg(2+)</name>
        <dbReference type="ChEBI" id="CHEBI:18420"/>
    </ligand>
</feature>
<keyword evidence="4 9" id="KW-0479">Metal-binding</keyword>
<dbReference type="Gene3D" id="3.40.720.10">
    <property type="entry name" value="Alkaline Phosphatase, subunit A"/>
    <property type="match status" value="1"/>
</dbReference>
<feature type="binding site" evidence="9">
    <location>
        <position position="187"/>
    </location>
    <ligand>
        <name>Mg(2+)</name>
        <dbReference type="ChEBI" id="CHEBI:18420"/>
    </ligand>
</feature>
<evidence type="ECO:0000256" key="12">
    <source>
        <dbReference type="SAM" id="Phobius"/>
    </source>
</evidence>
<dbReference type="InterPro" id="IPR017850">
    <property type="entry name" value="Alkaline_phosphatase_core_sf"/>
</dbReference>
<comment type="caution">
    <text evidence="13">The sequence shown here is derived from an EMBL/GenBank/DDBJ whole genome shotgun (WGS) entry which is preliminary data.</text>
</comment>
<accession>A0A9N9E2I0</accession>
<dbReference type="GO" id="GO:0046872">
    <property type="term" value="F:metal ion binding"/>
    <property type="evidence" value="ECO:0007669"/>
    <property type="project" value="UniProtKB-KW"/>
</dbReference>
<evidence type="ECO:0000256" key="10">
    <source>
        <dbReference type="RuleBase" id="RU003946"/>
    </source>
</evidence>
<gene>
    <name evidence="13" type="ORF">AMORRO_LOCUS10253</name>
</gene>
<evidence type="ECO:0000256" key="6">
    <source>
        <dbReference type="ARBA" id="ARBA00022833"/>
    </source>
</evidence>
<dbReference type="GO" id="GO:0000329">
    <property type="term" value="C:fungal-type vacuole membrane"/>
    <property type="evidence" value="ECO:0007669"/>
    <property type="project" value="TreeGrafter"/>
</dbReference>
<dbReference type="SMART" id="SM00098">
    <property type="entry name" value="alkPPc"/>
    <property type="match status" value="1"/>
</dbReference>
<dbReference type="InterPro" id="IPR018299">
    <property type="entry name" value="Alkaline_phosphatase_AS"/>
</dbReference>
<feature type="binding site" evidence="9">
    <location>
        <position position="86"/>
    </location>
    <ligand>
        <name>Zn(2+)</name>
        <dbReference type="ChEBI" id="CHEBI:29105"/>
        <label>2</label>
    </ligand>
</feature>
<evidence type="ECO:0000256" key="2">
    <source>
        <dbReference type="ARBA" id="ARBA00012647"/>
    </source>
</evidence>
<evidence type="ECO:0000256" key="8">
    <source>
        <dbReference type="PIRSR" id="PIRSR601952-1"/>
    </source>
</evidence>
<dbReference type="PRINTS" id="PR00113">
    <property type="entry name" value="ALKPHPHTASE"/>
</dbReference>
<feature type="transmembrane region" description="Helical" evidence="12">
    <location>
        <begin position="45"/>
        <end position="68"/>
    </location>
</feature>
<dbReference type="PANTHER" id="PTHR11596">
    <property type="entry name" value="ALKALINE PHOSPHATASE"/>
    <property type="match status" value="1"/>
</dbReference>
<feature type="active site" description="Phosphoserine intermediate" evidence="8">
    <location>
        <position position="134"/>
    </location>
</feature>
<dbReference type="PANTHER" id="PTHR11596:SF5">
    <property type="entry name" value="ALKALINE PHOSPHATASE"/>
    <property type="match status" value="1"/>
</dbReference>
<evidence type="ECO:0000256" key="3">
    <source>
        <dbReference type="ARBA" id="ARBA00022553"/>
    </source>
</evidence>
<comment type="cofactor">
    <cofactor evidence="9">
        <name>Mg(2+)</name>
        <dbReference type="ChEBI" id="CHEBI:18420"/>
    </cofactor>
    <text evidence="9">Binds 1 Mg(2+) ion.</text>
</comment>
<proteinExistence type="inferred from homology"/>
<dbReference type="PROSITE" id="PS00123">
    <property type="entry name" value="ALKALINE_PHOSPHATASE"/>
    <property type="match status" value="1"/>
</dbReference>
<feature type="non-terminal residue" evidence="13">
    <location>
        <position position="225"/>
    </location>
</feature>
<evidence type="ECO:0000313" key="13">
    <source>
        <dbReference type="EMBL" id="CAG8657473.1"/>
    </source>
</evidence>
<dbReference type="Pfam" id="PF00245">
    <property type="entry name" value="Alk_phosphatase"/>
    <property type="match status" value="1"/>
</dbReference>
<reference evidence="13" key="1">
    <citation type="submission" date="2021-06" db="EMBL/GenBank/DDBJ databases">
        <authorList>
            <person name="Kallberg Y."/>
            <person name="Tangrot J."/>
            <person name="Rosling A."/>
        </authorList>
    </citation>
    <scope>NUCLEOTIDE SEQUENCE</scope>
    <source>
        <strain evidence="13">CL551</strain>
    </source>
</reference>
<protein>
    <recommendedName>
        <fullName evidence="2 11">Alkaline phosphatase</fullName>
        <ecNumber evidence="2 11">3.1.3.1</ecNumber>
    </recommendedName>
</protein>
<dbReference type="EC" id="3.1.3.1" evidence="2 11"/>
<keyword evidence="3" id="KW-0597">Phosphoprotein</keyword>
<dbReference type="AlphaFoldDB" id="A0A9N9E2I0"/>
<keyword evidence="12" id="KW-0472">Membrane</keyword>
<keyword evidence="12" id="KW-0812">Transmembrane</keyword>
<evidence type="ECO:0000256" key="4">
    <source>
        <dbReference type="ARBA" id="ARBA00022723"/>
    </source>
</evidence>
<evidence type="ECO:0000256" key="11">
    <source>
        <dbReference type="RuleBase" id="RU003947"/>
    </source>
</evidence>
<dbReference type="OrthoDB" id="7392499at2759"/>
<dbReference type="InterPro" id="IPR001952">
    <property type="entry name" value="Alkaline_phosphatase"/>
</dbReference>
<keyword evidence="14" id="KW-1185">Reference proteome</keyword>
<organism evidence="13 14">
    <name type="scientific">Acaulospora morrowiae</name>
    <dbReference type="NCBI Taxonomy" id="94023"/>
    <lineage>
        <taxon>Eukaryota</taxon>
        <taxon>Fungi</taxon>
        <taxon>Fungi incertae sedis</taxon>
        <taxon>Mucoromycota</taxon>
        <taxon>Glomeromycotina</taxon>
        <taxon>Glomeromycetes</taxon>
        <taxon>Diversisporales</taxon>
        <taxon>Acaulosporaceae</taxon>
        <taxon>Acaulospora</taxon>
    </lineage>
</organism>
<comment type="cofactor">
    <cofactor evidence="9">
        <name>Zn(2+)</name>
        <dbReference type="ChEBI" id="CHEBI:29105"/>
    </cofactor>
    <text evidence="9">Binds 2 Zn(2+) ions.</text>
</comment>
<keyword evidence="12" id="KW-1133">Transmembrane helix</keyword>
<evidence type="ECO:0000256" key="1">
    <source>
        <dbReference type="ARBA" id="ARBA00005984"/>
    </source>
</evidence>
<evidence type="ECO:0000256" key="5">
    <source>
        <dbReference type="ARBA" id="ARBA00022801"/>
    </source>
</evidence>